<keyword evidence="10 12" id="KW-0289">Folate biosynthesis</keyword>
<dbReference type="CDD" id="cd00739">
    <property type="entry name" value="DHPS"/>
    <property type="match status" value="1"/>
</dbReference>
<dbReference type="EC" id="2.5.1.15" evidence="5 12"/>
<dbReference type="FunFam" id="3.20.20.20:FF:000006">
    <property type="entry name" value="Dihydropteroate synthase"/>
    <property type="match status" value="1"/>
</dbReference>
<dbReference type="PANTHER" id="PTHR20941:SF1">
    <property type="entry name" value="FOLIC ACID SYNTHESIS PROTEIN FOL1"/>
    <property type="match status" value="1"/>
</dbReference>
<evidence type="ECO:0000313" key="14">
    <source>
        <dbReference type="EMBL" id="GDY30772.1"/>
    </source>
</evidence>
<dbReference type="AlphaFoldDB" id="A0A4D4J6M8"/>
<evidence type="ECO:0000256" key="5">
    <source>
        <dbReference type="ARBA" id="ARBA00012458"/>
    </source>
</evidence>
<dbReference type="GO" id="GO:0046656">
    <property type="term" value="P:folic acid biosynthetic process"/>
    <property type="evidence" value="ECO:0007669"/>
    <property type="project" value="UniProtKB-KW"/>
</dbReference>
<evidence type="ECO:0000256" key="2">
    <source>
        <dbReference type="ARBA" id="ARBA00001946"/>
    </source>
</evidence>
<dbReference type="GO" id="GO:0005829">
    <property type="term" value="C:cytosol"/>
    <property type="evidence" value="ECO:0007669"/>
    <property type="project" value="TreeGrafter"/>
</dbReference>
<evidence type="ECO:0000259" key="13">
    <source>
        <dbReference type="PROSITE" id="PS50972"/>
    </source>
</evidence>
<sequence length="281" mass="28994">MTHPLLPSPGRCVVMGVLNVTPDSFSDGGRYLDHDDAVAHGVAMHARGADLVDVGGESTRPGAERVAPDVEAGRVAPVIRALVAEGVPVSVDTMRAEVAVAALEAGATVVNDVSGGLADPNMAKVVADAGVPWILMHWRGHSREMDRLAEYRDVVADVRAELSGRADAAIAAGVDPGALVLDPGLGFAKRAEHNWALLHHLPALLDLGFPVLVGASRKRFLGSLLAGTDGTPRPPDGREDATAAVSTLAAFAGAWGVRVHDVARSLDAVTVVAAWARGGPP</sequence>
<dbReference type="NCBIfam" id="TIGR01496">
    <property type="entry name" value="DHPS"/>
    <property type="match status" value="1"/>
</dbReference>
<comment type="caution">
    <text evidence="14">The sequence shown here is derived from an EMBL/GenBank/DDBJ whole genome shotgun (WGS) entry which is preliminary data.</text>
</comment>
<reference evidence="15" key="1">
    <citation type="submission" date="2019-04" db="EMBL/GenBank/DDBJ databases">
        <title>Draft genome sequence of Pseudonocardiaceae bacterium SL3-2-4.</title>
        <authorList>
            <person name="Ningsih F."/>
            <person name="Yokota A."/>
            <person name="Sakai Y."/>
            <person name="Nanatani K."/>
            <person name="Yabe S."/>
            <person name="Oetari A."/>
            <person name="Sjamsuridzal W."/>
        </authorList>
    </citation>
    <scope>NUCLEOTIDE SEQUENCE [LARGE SCALE GENOMIC DNA]</scope>
    <source>
        <strain evidence="15">SL3-2-4</strain>
    </source>
</reference>
<dbReference type="Pfam" id="PF00809">
    <property type="entry name" value="Pterin_bind"/>
    <property type="match status" value="1"/>
</dbReference>
<dbReference type="EMBL" id="BJFL01000009">
    <property type="protein sequence ID" value="GDY30772.1"/>
    <property type="molecule type" value="Genomic_DNA"/>
</dbReference>
<dbReference type="InterPro" id="IPR006390">
    <property type="entry name" value="DHP_synth_dom"/>
</dbReference>
<keyword evidence="15" id="KW-1185">Reference proteome</keyword>
<proteinExistence type="inferred from homology"/>
<evidence type="ECO:0000256" key="4">
    <source>
        <dbReference type="ARBA" id="ARBA00009503"/>
    </source>
</evidence>
<dbReference type="PANTHER" id="PTHR20941">
    <property type="entry name" value="FOLATE SYNTHESIS PROTEINS"/>
    <property type="match status" value="1"/>
</dbReference>
<dbReference type="InterPro" id="IPR011005">
    <property type="entry name" value="Dihydropteroate_synth-like_sf"/>
</dbReference>
<evidence type="ECO:0000256" key="9">
    <source>
        <dbReference type="ARBA" id="ARBA00022842"/>
    </source>
</evidence>
<dbReference type="Proteomes" id="UP000298860">
    <property type="component" value="Unassembled WGS sequence"/>
</dbReference>
<dbReference type="UniPathway" id="UPA00077">
    <property type="reaction ID" value="UER00156"/>
</dbReference>
<dbReference type="GO" id="GO:0004156">
    <property type="term" value="F:dihydropteroate synthase activity"/>
    <property type="evidence" value="ECO:0007669"/>
    <property type="project" value="UniProtKB-EC"/>
</dbReference>
<name>A0A4D4J6M8_9PSEU</name>
<comment type="catalytic activity">
    <reaction evidence="1">
        <text>(7,8-dihydropterin-6-yl)methyl diphosphate + 4-aminobenzoate = 7,8-dihydropteroate + diphosphate</text>
        <dbReference type="Rhea" id="RHEA:19949"/>
        <dbReference type="ChEBI" id="CHEBI:17836"/>
        <dbReference type="ChEBI" id="CHEBI:17839"/>
        <dbReference type="ChEBI" id="CHEBI:33019"/>
        <dbReference type="ChEBI" id="CHEBI:72950"/>
        <dbReference type="EC" id="2.5.1.15"/>
    </reaction>
</comment>
<comment type="similarity">
    <text evidence="4 12">Belongs to the DHPS family.</text>
</comment>
<protein>
    <recommendedName>
        <fullName evidence="6 12">Dihydropteroate synthase</fullName>
        <shortName evidence="12">DHPS</shortName>
        <ecNumber evidence="5 12">2.5.1.15</ecNumber>
    </recommendedName>
    <alternativeName>
        <fullName evidence="11 12">Dihydropteroate pyrophosphorylase</fullName>
    </alternativeName>
</protein>
<dbReference type="PROSITE" id="PS50972">
    <property type="entry name" value="PTERIN_BINDING"/>
    <property type="match status" value="1"/>
</dbReference>
<dbReference type="InterPro" id="IPR045031">
    <property type="entry name" value="DHP_synth-like"/>
</dbReference>
<evidence type="ECO:0000256" key="10">
    <source>
        <dbReference type="ARBA" id="ARBA00022909"/>
    </source>
</evidence>
<evidence type="ECO:0000256" key="3">
    <source>
        <dbReference type="ARBA" id="ARBA00004763"/>
    </source>
</evidence>
<comment type="cofactor">
    <cofactor evidence="2 12">
        <name>Mg(2+)</name>
        <dbReference type="ChEBI" id="CHEBI:18420"/>
    </cofactor>
</comment>
<evidence type="ECO:0000256" key="6">
    <source>
        <dbReference type="ARBA" id="ARBA00016919"/>
    </source>
</evidence>
<dbReference type="PROSITE" id="PS00793">
    <property type="entry name" value="DHPS_2"/>
    <property type="match status" value="1"/>
</dbReference>
<evidence type="ECO:0000256" key="8">
    <source>
        <dbReference type="ARBA" id="ARBA00022723"/>
    </source>
</evidence>
<evidence type="ECO:0000256" key="1">
    <source>
        <dbReference type="ARBA" id="ARBA00000012"/>
    </source>
</evidence>
<feature type="domain" description="Pterin-binding" evidence="13">
    <location>
        <begin position="12"/>
        <end position="270"/>
    </location>
</feature>
<evidence type="ECO:0000256" key="7">
    <source>
        <dbReference type="ARBA" id="ARBA00022679"/>
    </source>
</evidence>
<comment type="pathway">
    <text evidence="3 12">Cofactor biosynthesis; tetrahydrofolate biosynthesis; 7,8-dihydrofolate from 2-amino-4-hydroxy-6-hydroxymethyl-7,8-dihydropteridine diphosphate and 4-aminobenzoate: step 1/2.</text>
</comment>
<organism evidence="14 15">
    <name type="scientific">Gandjariella thermophila</name>
    <dbReference type="NCBI Taxonomy" id="1931992"/>
    <lineage>
        <taxon>Bacteria</taxon>
        <taxon>Bacillati</taxon>
        <taxon>Actinomycetota</taxon>
        <taxon>Actinomycetes</taxon>
        <taxon>Pseudonocardiales</taxon>
        <taxon>Pseudonocardiaceae</taxon>
        <taxon>Gandjariella</taxon>
    </lineage>
</organism>
<evidence type="ECO:0000313" key="15">
    <source>
        <dbReference type="Proteomes" id="UP000298860"/>
    </source>
</evidence>
<dbReference type="GO" id="GO:0046872">
    <property type="term" value="F:metal ion binding"/>
    <property type="evidence" value="ECO:0007669"/>
    <property type="project" value="UniProtKB-KW"/>
</dbReference>
<keyword evidence="9 12" id="KW-0460">Magnesium</keyword>
<dbReference type="PROSITE" id="PS00792">
    <property type="entry name" value="DHPS_1"/>
    <property type="match status" value="1"/>
</dbReference>
<dbReference type="Gene3D" id="3.20.20.20">
    <property type="entry name" value="Dihydropteroate synthase-like"/>
    <property type="match status" value="1"/>
</dbReference>
<keyword evidence="7 12" id="KW-0808">Transferase</keyword>
<dbReference type="SUPFAM" id="SSF51717">
    <property type="entry name" value="Dihydropteroate synthetase-like"/>
    <property type="match status" value="1"/>
</dbReference>
<gene>
    <name evidence="14" type="primary">folP_1</name>
    <name evidence="14" type="ORF">GTS_24050</name>
</gene>
<accession>A0A4D4J6M8</accession>
<dbReference type="GO" id="GO:0046654">
    <property type="term" value="P:tetrahydrofolate biosynthetic process"/>
    <property type="evidence" value="ECO:0007669"/>
    <property type="project" value="UniProtKB-UniPathway"/>
</dbReference>
<dbReference type="InterPro" id="IPR000489">
    <property type="entry name" value="Pterin-binding_dom"/>
</dbReference>
<comment type="function">
    <text evidence="12">Catalyzes the condensation of para-aminobenzoate (pABA) with 6-hydroxymethyl-7,8-dihydropterin diphosphate (DHPt-PP) to form 7,8-dihydropteroate (H2Pte), the immediate precursor of folate derivatives.</text>
</comment>
<keyword evidence="8 12" id="KW-0479">Metal-binding</keyword>
<evidence type="ECO:0000256" key="12">
    <source>
        <dbReference type="RuleBase" id="RU361205"/>
    </source>
</evidence>
<evidence type="ECO:0000256" key="11">
    <source>
        <dbReference type="ARBA" id="ARBA00030193"/>
    </source>
</evidence>